<dbReference type="Gene3D" id="1.10.10.2520">
    <property type="entry name" value="Cell wall hydrolase SleB, domain 1"/>
    <property type="match status" value="1"/>
</dbReference>
<evidence type="ECO:0000313" key="3">
    <source>
        <dbReference type="EMBL" id="MEK0084575.1"/>
    </source>
</evidence>
<accession>A0ABU8XTP4</accession>
<dbReference type="EMBL" id="JBBLZC010000016">
    <property type="protein sequence ID" value="MEK0084575.1"/>
    <property type="molecule type" value="Genomic_DNA"/>
</dbReference>
<sequence>MRRPLAAALACVFAIVAPMAARAGADEPDPRAVQALALTMYHEAKGEGRKGMLAVGWVVLNRMADESFPKTVQEIVYQGCQFSWVCNGEAGPPTERGAWRQALALAERLLKEPPADPTHGALWFNGADVGHTVLGDKIAASTQIGRHLFYARADRLPRPQRKPYGAVMWASR</sequence>
<dbReference type="Proteomes" id="UP001375743">
    <property type="component" value="Unassembled WGS sequence"/>
</dbReference>
<reference evidence="3 4" key="1">
    <citation type="submission" date="2024-01" db="EMBL/GenBank/DDBJ databases">
        <title>Multi-omics insights into the function and evolution of sodium benzoate biodegradation pathways in Benzoatithermus flavus gen. nov., sp. nov. from hot spring.</title>
        <authorList>
            <person name="Hu C.-J."/>
            <person name="Li W.-J."/>
        </authorList>
    </citation>
    <scope>NUCLEOTIDE SEQUENCE [LARGE SCALE GENOMIC DNA]</scope>
    <source>
        <strain evidence="3 4">SYSU G07066</strain>
    </source>
</reference>
<name>A0ABU8XTP4_9PROT</name>
<dbReference type="InterPro" id="IPR042047">
    <property type="entry name" value="SleB_dom1"/>
</dbReference>
<dbReference type="InterPro" id="IPR011105">
    <property type="entry name" value="Cell_wall_hydrolase_SleB"/>
</dbReference>
<gene>
    <name evidence="3" type="ORF">U1T56_15580</name>
</gene>
<dbReference type="RefSeq" id="WP_418160427.1">
    <property type="nucleotide sequence ID" value="NZ_JBBLZC010000016.1"/>
</dbReference>
<keyword evidence="1" id="KW-0732">Signal</keyword>
<proteinExistence type="predicted"/>
<feature type="domain" description="Cell wall hydrolase SleB" evidence="2">
    <location>
        <begin position="46"/>
        <end position="150"/>
    </location>
</feature>
<evidence type="ECO:0000313" key="4">
    <source>
        <dbReference type="Proteomes" id="UP001375743"/>
    </source>
</evidence>
<dbReference type="GO" id="GO:0016787">
    <property type="term" value="F:hydrolase activity"/>
    <property type="evidence" value="ECO:0007669"/>
    <property type="project" value="UniProtKB-KW"/>
</dbReference>
<organism evidence="3 4">
    <name type="scientific">Benzoatithermus flavus</name>
    <dbReference type="NCBI Taxonomy" id="3108223"/>
    <lineage>
        <taxon>Bacteria</taxon>
        <taxon>Pseudomonadati</taxon>
        <taxon>Pseudomonadota</taxon>
        <taxon>Alphaproteobacteria</taxon>
        <taxon>Geminicoccales</taxon>
        <taxon>Geminicoccaceae</taxon>
        <taxon>Benzoatithermus</taxon>
    </lineage>
</organism>
<feature type="signal peptide" evidence="1">
    <location>
        <begin position="1"/>
        <end position="23"/>
    </location>
</feature>
<protein>
    <submittedName>
        <fullName evidence="3">Cell wall hydrolase</fullName>
    </submittedName>
</protein>
<evidence type="ECO:0000256" key="1">
    <source>
        <dbReference type="SAM" id="SignalP"/>
    </source>
</evidence>
<feature type="chain" id="PRO_5046631160" evidence="1">
    <location>
        <begin position="24"/>
        <end position="172"/>
    </location>
</feature>
<dbReference type="Pfam" id="PF07486">
    <property type="entry name" value="Hydrolase_2"/>
    <property type="match status" value="1"/>
</dbReference>
<evidence type="ECO:0000259" key="2">
    <source>
        <dbReference type="Pfam" id="PF07486"/>
    </source>
</evidence>
<comment type="caution">
    <text evidence="3">The sequence shown here is derived from an EMBL/GenBank/DDBJ whole genome shotgun (WGS) entry which is preliminary data.</text>
</comment>
<keyword evidence="4" id="KW-1185">Reference proteome</keyword>
<keyword evidence="3" id="KW-0378">Hydrolase</keyword>